<dbReference type="Proteomes" id="UP001465976">
    <property type="component" value="Unassembled WGS sequence"/>
</dbReference>
<evidence type="ECO:0000313" key="2">
    <source>
        <dbReference type="EMBL" id="KAL0572037.1"/>
    </source>
</evidence>
<proteinExistence type="predicted"/>
<gene>
    <name evidence="2" type="ORF">V5O48_009926</name>
</gene>
<evidence type="ECO:0000256" key="1">
    <source>
        <dbReference type="SAM" id="MobiDB-lite"/>
    </source>
</evidence>
<comment type="caution">
    <text evidence="2">The sequence shown here is derived from an EMBL/GenBank/DDBJ whole genome shotgun (WGS) entry which is preliminary data.</text>
</comment>
<sequence>MHWTDWSDDRRRSTRIFEWSLNGLYGVNMDGRVVLFYDDILGLSRFFEYLDEGVEEQEAEESYYMACSELEDDHLHQNQDKAGTEFHKPNALRAPRDTPVDAGPSFTSQNAPPGSFQAPVI</sequence>
<name>A0ABR3F9T8_9AGAR</name>
<dbReference type="EMBL" id="JBAHYK010000680">
    <property type="protein sequence ID" value="KAL0572037.1"/>
    <property type="molecule type" value="Genomic_DNA"/>
</dbReference>
<organism evidence="2 3">
    <name type="scientific">Marasmius crinis-equi</name>
    <dbReference type="NCBI Taxonomy" id="585013"/>
    <lineage>
        <taxon>Eukaryota</taxon>
        <taxon>Fungi</taxon>
        <taxon>Dikarya</taxon>
        <taxon>Basidiomycota</taxon>
        <taxon>Agaricomycotina</taxon>
        <taxon>Agaricomycetes</taxon>
        <taxon>Agaricomycetidae</taxon>
        <taxon>Agaricales</taxon>
        <taxon>Marasmiineae</taxon>
        <taxon>Marasmiaceae</taxon>
        <taxon>Marasmius</taxon>
    </lineage>
</organism>
<protein>
    <submittedName>
        <fullName evidence="2">Uncharacterized protein</fullName>
    </submittedName>
</protein>
<accession>A0ABR3F9T8</accession>
<reference evidence="2 3" key="1">
    <citation type="submission" date="2024-02" db="EMBL/GenBank/DDBJ databases">
        <title>A draft genome for the cacao thread blight pathogen Marasmius crinis-equi.</title>
        <authorList>
            <person name="Cohen S.P."/>
            <person name="Baruah I.K."/>
            <person name="Amoako-Attah I."/>
            <person name="Bukari Y."/>
            <person name="Meinhardt L.W."/>
            <person name="Bailey B.A."/>
        </authorList>
    </citation>
    <scope>NUCLEOTIDE SEQUENCE [LARGE SCALE GENOMIC DNA]</scope>
    <source>
        <strain evidence="2 3">GH-76</strain>
    </source>
</reference>
<keyword evidence="3" id="KW-1185">Reference proteome</keyword>
<feature type="compositionally biased region" description="Basic and acidic residues" evidence="1">
    <location>
        <begin position="76"/>
        <end position="99"/>
    </location>
</feature>
<evidence type="ECO:0000313" key="3">
    <source>
        <dbReference type="Proteomes" id="UP001465976"/>
    </source>
</evidence>
<feature type="region of interest" description="Disordered" evidence="1">
    <location>
        <begin position="76"/>
        <end position="121"/>
    </location>
</feature>